<proteinExistence type="predicted"/>
<evidence type="ECO:0000313" key="2">
    <source>
        <dbReference type="EMBL" id="GLR66066.1"/>
    </source>
</evidence>
<protein>
    <submittedName>
        <fullName evidence="2">MaoC family dehydratase</fullName>
    </submittedName>
</protein>
<dbReference type="Proteomes" id="UP001156641">
    <property type="component" value="Unassembled WGS sequence"/>
</dbReference>
<organism evidence="2 3">
    <name type="scientific">Acidocella aquatica</name>
    <dbReference type="NCBI Taxonomy" id="1922313"/>
    <lineage>
        <taxon>Bacteria</taxon>
        <taxon>Pseudomonadati</taxon>
        <taxon>Pseudomonadota</taxon>
        <taxon>Alphaproteobacteria</taxon>
        <taxon>Acetobacterales</taxon>
        <taxon>Acidocellaceae</taxon>
        <taxon>Acidocella</taxon>
    </lineage>
</organism>
<gene>
    <name evidence="2" type="ORF">GCM10010909_07440</name>
</gene>
<name>A0ABQ6A0V7_9PROT</name>
<dbReference type="RefSeq" id="WP_284256656.1">
    <property type="nucleotide sequence ID" value="NZ_BSOS01000008.1"/>
</dbReference>
<accession>A0ABQ6A0V7</accession>
<evidence type="ECO:0000313" key="3">
    <source>
        <dbReference type="Proteomes" id="UP001156641"/>
    </source>
</evidence>
<dbReference type="PANTHER" id="PTHR42993">
    <property type="entry name" value="MAOC-LIKE DEHYDRATASE DOMAIN-CONTAINING PROTEIN"/>
    <property type="match status" value="1"/>
</dbReference>
<dbReference type="InterPro" id="IPR039375">
    <property type="entry name" value="NodN-like"/>
</dbReference>
<feature type="domain" description="MaoC-like" evidence="1">
    <location>
        <begin position="15"/>
        <end position="130"/>
    </location>
</feature>
<dbReference type="Pfam" id="PF01575">
    <property type="entry name" value="MaoC_dehydratas"/>
    <property type="match status" value="1"/>
</dbReference>
<dbReference type="InterPro" id="IPR002539">
    <property type="entry name" value="MaoC-like_dom"/>
</dbReference>
<evidence type="ECO:0000259" key="1">
    <source>
        <dbReference type="Pfam" id="PF01575"/>
    </source>
</evidence>
<keyword evidence="3" id="KW-1185">Reference proteome</keyword>
<dbReference type="Gene3D" id="3.10.129.10">
    <property type="entry name" value="Hotdog Thioesterase"/>
    <property type="match status" value="1"/>
</dbReference>
<dbReference type="PANTHER" id="PTHR42993:SF1">
    <property type="entry name" value="MAOC-LIKE DEHYDRATASE DOMAIN-CONTAINING PROTEIN"/>
    <property type="match status" value="1"/>
</dbReference>
<sequence length="153" mass="16789">MVAIFESPRVLLGTEGMKLGPTDWLTIDQKRIDGFAEVTGDKQWIHVDSERARTGPFGTTIAHGYLTLSLVNLFLPEMVEVRNFSSGVNIGLDRVRFLAPVPCGARLRGVGEILTVEEMKGAIQSIVRVTVEIEGAQKPACIADTISRYFSEP</sequence>
<dbReference type="CDD" id="cd03450">
    <property type="entry name" value="NodN"/>
    <property type="match status" value="1"/>
</dbReference>
<dbReference type="SUPFAM" id="SSF54637">
    <property type="entry name" value="Thioesterase/thiol ester dehydrase-isomerase"/>
    <property type="match status" value="1"/>
</dbReference>
<reference evidence="3" key="1">
    <citation type="journal article" date="2019" name="Int. J. Syst. Evol. Microbiol.">
        <title>The Global Catalogue of Microorganisms (GCM) 10K type strain sequencing project: providing services to taxonomists for standard genome sequencing and annotation.</title>
        <authorList>
            <consortium name="The Broad Institute Genomics Platform"/>
            <consortium name="The Broad Institute Genome Sequencing Center for Infectious Disease"/>
            <person name="Wu L."/>
            <person name="Ma J."/>
        </authorList>
    </citation>
    <scope>NUCLEOTIDE SEQUENCE [LARGE SCALE GENOMIC DNA]</scope>
    <source>
        <strain evidence="3">NBRC 112502</strain>
    </source>
</reference>
<comment type="caution">
    <text evidence="2">The sequence shown here is derived from an EMBL/GenBank/DDBJ whole genome shotgun (WGS) entry which is preliminary data.</text>
</comment>
<dbReference type="InterPro" id="IPR029069">
    <property type="entry name" value="HotDog_dom_sf"/>
</dbReference>
<dbReference type="EMBL" id="BSOS01000008">
    <property type="protein sequence ID" value="GLR66066.1"/>
    <property type="molecule type" value="Genomic_DNA"/>
</dbReference>